<dbReference type="EMBL" id="WHUW01000002">
    <property type="protein sequence ID" value="KAF8451153.1"/>
    <property type="molecule type" value="Genomic_DNA"/>
</dbReference>
<protein>
    <submittedName>
        <fullName evidence="2">Ribonuclease H-like domain-containing protein</fullName>
    </submittedName>
</protein>
<dbReference type="InterPro" id="IPR012337">
    <property type="entry name" value="RNaseH-like_sf"/>
</dbReference>
<feature type="region of interest" description="Disordered" evidence="1">
    <location>
        <begin position="452"/>
        <end position="496"/>
    </location>
</feature>
<dbReference type="SUPFAM" id="SSF53098">
    <property type="entry name" value="Ribonuclease H-like"/>
    <property type="match status" value="1"/>
</dbReference>
<evidence type="ECO:0000256" key="1">
    <source>
        <dbReference type="SAM" id="MobiDB-lite"/>
    </source>
</evidence>
<dbReference type="Proteomes" id="UP001194468">
    <property type="component" value="Unassembled WGS sequence"/>
</dbReference>
<feature type="compositionally biased region" description="Polar residues" evidence="1">
    <location>
        <begin position="556"/>
        <end position="577"/>
    </location>
</feature>
<name>A0AAD4C912_BOLED</name>
<feature type="compositionally biased region" description="Basic and acidic residues" evidence="1">
    <location>
        <begin position="541"/>
        <end position="555"/>
    </location>
</feature>
<organism evidence="2 3">
    <name type="scientific">Boletus edulis BED1</name>
    <dbReference type="NCBI Taxonomy" id="1328754"/>
    <lineage>
        <taxon>Eukaryota</taxon>
        <taxon>Fungi</taxon>
        <taxon>Dikarya</taxon>
        <taxon>Basidiomycota</taxon>
        <taxon>Agaricomycotina</taxon>
        <taxon>Agaricomycetes</taxon>
        <taxon>Agaricomycetidae</taxon>
        <taxon>Boletales</taxon>
        <taxon>Boletineae</taxon>
        <taxon>Boletaceae</taxon>
        <taxon>Boletoideae</taxon>
        <taxon>Boletus</taxon>
    </lineage>
</organism>
<reference evidence="2" key="2">
    <citation type="journal article" date="2020" name="Nat. Commun.">
        <title>Large-scale genome sequencing of mycorrhizal fungi provides insights into the early evolution of symbiotic traits.</title>
        <authorList>
            <person name="Miyauchi S."/>
            <person name="Kiss E."/>
            <person name="Kuo A."/>
            <person name="Drula E."/>
            <person name="Kohler A."/>
            <person name="Sanchez-Garcia M."/>
            <person name="Morin E."/>
            <person name="Andreopoulos B."/>
            <person name="Barry K.W."/>
            <person name="Bonito G."/>
            <person name="Buee M."/>
            <person name="Carver A."/>
            <person name="Chen C."/>
            <person name="Cichocki N."/>
            <person name="Clum A."/>
            <person name="Culley D."/>
            <person name="Crous P.W."/>
            <person name="Fauchery L."/>
            <person name="Girlanda M."/>
            <person name="Hayes R.D."/>
            <person name="Keri Z."/>
            <person name="LaButti K."/>
            <person name="Lipzen A."/>
            <person name="Lombard V."/>
            <person name="Magnuson J."/>
            <person name="Maillard F."/>
            <person name="Murat C."/>
            <person name="Nolan M."/>
            <person name="Ohm R.A."/>
            <person name="Pangilinan J."/>
            <person name="Pereira M.F."/>
            <person name="Perotto S."/>
            <person name="Peter M."/>
            <person name="Pfister S."/>
            <person name="Riley R."/>
            <person name="Sitrit Y."/>
            <person name="Stielow J.B."/>
            <person name="Szollosi G."/>
            <person name="Zifcakova L."/>
            <person name="Stursova M."/>
            <person name="Spatafora J.W."/>
            <person name="Tedersoo L."/>
            <person name="Vaario L.M."/>
            <person name="Yamada A."/>
            <person name="Yan M."/>
            <person name="Wang P."/>
            <person name="Xu J."/>
            <person name="Bruns T."/>
            <person name="Baldrian P."/>
            <person name="Vilgalys R."/>
            <person name="Dunand C."/>
            <person name="Henrissat B."/>
            <person name="Grigoriev I.V."/>
            <person name="Hibbett D."/>
            <person name="Nagy L.G."/>
            <person name="Martin F.M."/>
        </authorList>
    </citation>
    <scope>NUCLEOTIDE SEQUENCE</scope>
    <source>
        <strain evidence="2">BED1</strain>
    </source>
</reference>
<comment type="caution">
    <text evidence="2">The sequence shown here is derived from an EMBL/GenBank/DDBJ whole genome shotgun (WGS) entry which is preliminary data.</text>
</comment>
<dbReference type="AlphaFoldDB" id="A0AAD4C912"/>
<feature type="region of interest" description="Disordered" evidence="1">
    <location>
        <begin position="537"/>
        <end position="577"/>
    </location>
</feature>
<evidence type="ECO:0000313" key="2">
    <source>
        <dbReference type="EMBL" id="KAF8451153.1"/>
    </source>
</evidence>
<proteinExistence type="predicted"/>
<sequence>MDLDDASLLSHSADYILEALERVIDKIGPWNFSATSSDNAGNTKKARENLCKRYPHILNFQDPCHLLNLAIKAICLLEEFKEYAMEHFDYERTKLGITRGLEGIGNTRFATMYWAGKSVQRGLPALQAIVEDDALGIDIASLNHLFVPGGERLTFELELSKLLSIIGPYAKAIQCLERGDVSPDRVYYYWLGIVAQLDILFKTNAYRLWPATIEEIRAITNARFTEMITNAPNDIYISAFFLNPEYCTAPIYKKINPLTIPTILIRKKDGATTSQTKPVDDIVQRVGLSLLKVLKNEYDDVYENPATRETARSVMTRRNPLLAGIPPFNAIKSLKSQLNAYNQGYPPFDRPFQSKYMSPYTWWEHVQQHEDGTVLGALAMKIHASAPTSIVDERTMSTISWLNSPRRSSQEVGTLQDHVKIRQWHRRLKDENKKFKPTPKWHEVEATIGKRASDEVDEDSLALPNIRSAPRPRRMQVENLDDGSNSPASDTFDDGNTWLDAPRQLEPETAKAERAVFTLGGRSDIDITSPFLRDILCDADTPPKQRGDMAGKDKTSSGGVTTPASNAPPASSDWETW</sequence>
<reference evidence="2" key="1">
    <citation type="submission" date="2019-10" db="EMBL/GenBank/DDBJ databases">
        <authorList>
            <consortium name="DOE Joint Genome Institute"/>
            <person name="Kuo A."/>
            <person name="Miyauchi S."/>
            <person name="Kiss E."/>
            <person name="Drula E."/>
            <person name="Kohler A."/>
            <person name="Sanchez-Garcia M."/>
            <person name="Andreopoulos B."/>
            <person name="Barry K.W."/>
            <person name="Bonito G."/>
            <person name="Buee M."/>
            <person name="Carver A."/>
            <person name="Chen C."/>
            <person name="Cichocki N."/>
            <person name="Clum A."/>
            <person name="Culley D."/>
            <person name="Crous P.W."/>
            <person name="Fauchery L."/>
            <person name="Girlanda M."/>
            <person name="Hayes R."/>
            <person name="Keri Z."/>
            <person name="LaButti K."/>
            <person name="Lipzen A."/>
            <person name="Lombard V."/>
            <person name="Magnuson J."/>
            <person name="Maillard F."/>
            <person name="Morin E."/>
            <person name="Murat C."/>
            <person name="Nolan M."/>
            <person name="Ohm R."/>
            <person name="Pangilinan J."/>
            <person name="Pereira M."/>
            <person name="Perotto S."/>
            <person name="Peter M."/>
            <person name="Riley R."/>
            <person name="Sitrit Y."/>
            <person name="Stielow B."/>
            <person name="Szollosi G."/>
            <person name="Zifcakova L."/>
            <person name="Stursova M."/>
            <person name="Spatafora J.W."/>
            <person name="Tedersoo L."/>
            <person name="Vaario L.-M."/>
            <person name="Yamada A."/>
            <person name="Yan M."/>
            <person name="Wang P."/>
            <person name="Xu J."/>
            <person name="Bruns T."/>
            <person name="Baldrian P."/>
            <person name="Vilgalys R."/>
            <person name="Henrissat B."/>
            <person name="Grigoriev I.V."/>
            <person name="Hibbett D."/>
            <person name="Nagy L.G."/>
            <person name="Martin F.M."/>
        </authorList>
    </citation>
    <scope>NUCLEOTIDE SEQUENCE</scope>
    <source>
        <strain evidence="2">BED1</strain>
    </source>
</reference>
<evidence type="ECO:0000313" key="3">
    <source>
        <dbReference type="Proteomes" id="UP001194468"/>
    </source>
</evidence>
<gene>
    <name evidence="2" type="ORF">L210DRAFT_3640231</name>
</gene>
<accession>A0AAD4C912</accession>
<keyword evidence="3" id="KW-1185">Reference proteome</keyword>